<comment type="similarity">
    <text evidence="2 15">Belongs to the phenylalanyl-tRNA synthetase beta subunit family. Type 1 subfamily.</text>
</comment>
<name>A0A6J4V6P2_9BACT</name>
<dbReference type="SMART" id="SM00874">
    <property type="entry name" value="B5"/>
    <property type="match status" value="1"/>
</dbReference>
<dbReference type="PROSITE" id="PS51447">
    <property type="entry name" value="FDX_ACB"/>
    <property type="match status" value="1"/>
</dbReference>
<keyword evidence="10 15" id="KW-0460">Magnesium</keyword>
<feature type="domain" description="B5" evidence="19">
    <location>
        <begin position="409"/>
        <end position="490"/>
    </location>
</feature>
<feature type="domain" description="FDX-ACB" evidence="18">
    <location>
        <begin position="732"/>
        <end position="825"/>
    </location>
</feature>
<dbReference type="PROSITE" id="PS51483">
    <property type="entry name" value="B5"/>
    <property type="match status" value="1"/>
</dbReference>
<evidence type="ECO:0000256" key="7">
    <source>
        <dbReference type="ARBA" id="ARBA00022723"/>
    </source>
</evidence>
<comment type="catalytic activity">
    <reaction evidence="14 15">
        <text>tRNA(Phe) + L-phenylalanine + ATP = L-phenylalanyl-tRNA(Phe) + AMP + diphosphate + H(+)</text>
        <dbReference type="Rhea" id="RHEA:19413"/>
        <dbReference type="Rhea" id="RHEA-COMP:9668"/>
        <dbReference type="Rhea" id="RHEA-COMP:9699"/>
        <dbReference type="ChEBI" id="CHEBI:15378"/>
        <dbReference type="ChEBI" id="CHEBI:30616"/>
        <dbReference type="ChEBI" id="CHEBI:33019"/>
        <dbReference type="ChEBI" id="CHEBI:58095"/>
        <dbReference type="ChEBI" id="CHEBI:78442"/>
        <dbReference type="ChEBI" id="CHEBI:78531"/>
        <dbReference type="ChEBI" id="CHEBI:456215"/>
        <dbReference type="EC" id="6.1.1.20"/>
    </reaction>
</comment>
<evidence type="ECO:0000259" key="17">
    <source>
        <dbReference type="PROSITE" id="PS50886"/>
    </source>
</evidence>
<dbReference type="GO" id="GO:0006432">
    <property type="term" value="P:phenylalanyl-tRNA aminoacylation"/>
    <property type="evidence" value="ECO:0007669"/>
    <property type="project" value="UniProtKB-UniRule"/>
</dbReference>
<dbReference type="InterPro" id="IPR033714">
    <property type="entry name" value="tRNA_bind_bactPheRS"/>
</dbReference>
<dbReference type="InterPro" id="IPR045864">
    <property type="entry name" value="aa-tRNA-synth_II/BPL/LPL"/>
</dbReference>
<dbReference type="SUPFAM" id="SSF55681">
    <property type="entry name" value="Class II aaRS and biotin synthetases"/>
    <property type="match status" value="1"/>
</dbReference>
<keyword evidence="5 16" id="KW-0820">tRNA-binding</keyword>
<dbReference type="SUPFAM" id="SSF56037">
    <property type="entry name" value="PheT/TilS domain"/>
    <property type="match status" value="1"/>
</dbReference>
<dbReference type="PANTHER" id="PTHR10947:SF0">
    <property type="entry name" value="PHENYLALANINE--TRNA LIGASE BETA SUBUNIT"/>
    <property type="match status" value="1"/>
</dbReference>
<keyword evidence="4 15" id="KW-0963">Cytoplasm</keyword>
<feature type="domain" description="TRNA-binding" evidence="17">
    <location>
        <begin position="39"/>
        <end position="154"/>
    </location>
</feature>
<dbReference type="PROSITE" id="PS50886">
    <property type="entry name" value="TRBD"/>
    <property type="match status" value="1"/>
</dbReference>
<dbReference type="CDD" id="cd02796">
    <property type="entry name" value="tRNA_bind_bactPheRS"/>
    <property type="match status" value="1"/>
</dbReference>
<evidence type="ECO:0000256" key="16">
    <source>
        <dbReference type="PROSITE-ProRule" id="PRU00209"/>
    </source>
</evidence>
<dbReference type="GO" id="GO:0009328">
    <property type="term" value="C:phenylalanine-tRNA ligase complex"/>
    <property type="evidence" value="ECO:0007669"/>
    <property type="project" value="TreeGrafter"/>
</dbReference>
<dbReference type="Pfam" id="PF01588">
    <property type="entry name" value="tRNA_bind"/>
    <property type="match status" value="1"/>
</dbReference>
<keyword evidence="11 16" id="KW-0694">RNA-binding</keyword>
<organism evidence="20">
    <name type="scientific">uncultured Thermomicrobiales bacterium</name>
    <dbReference type="NCBI Taxonomy" id="1645740"/>
    <lineage>
        <taxon>Bacteria</taxon>
        <taxon>Pseudomonadati</taxon>
        <taxon>Thermomicrobiota</taxon>
        <taxon>Thermomicrobia</taxon>
        <taxon>Thermomicrobiales</taxon>
        <taxon>environmental samples</taxon>
    </lineage>
</organism>
<evidence type="ECO:0000256" key="5">
    <source>
        <dbReference type="ARBA" id="ARBA00022555"/>
    </source>
</evidence>
<evidence type="ECO:0000259" key="19">
    <source>
        <dbReference type="PROSITE" id="PS51483"/>
    </source>
</evidence>
<dbReference type="Gene3D" id="3.30.930.10">
    <property type="entry name" value="Bira Bifunctional Protein, Domain 2"/>
    <property type="match status" value="1"/>
</dbReference>
<dbReference type="AlphaFoldDB" id="A0A6J4V6P2"/>
<dbReference type="FunFam" id="2.40.50.140:FF:000045">
    <property type="entry name" value="Phenylalanine--tRNA ligase beta subunit"/>
    <property type="match status" value="1"/>
</dbReference>
<dbReference type="InterPro" id="IPR036690">
    <property type="entry name" value="Fdx_antiC-bd_sf"/>
</dbReference>
<dbReference type="EC" id="6.1.1.20" evidence="15"/>
<dbReference type="InterPro" id="IPR005146">
    <property type="entry name" value="B3/B4_tRNA-bd"/>
</dbReference>
<evidence type="ECO:0000256" key="12">
    <source>
        <dbReference type="ARBA" id="ARBA00022917"/>
    </source>
</evidence>
<evidence type="ECO:0000256" key="3">
    <source>
        <dbReference type="ARBA" id="ARBA00011209"/>
    </source>
</evidence>
<reference evidence="20" key="1">
    <citation type="submission" date="2020-02" db="EMBL/GenBank/DDBJ databases">
        <authorList>
            <person name="Meier V. D."/>
        </authorList>
    </citation>
    <scope>NUCLEOTIDE SEQUENCE</scope>
    <source>
        <strain evidence="20">AVDCRST_MAG18</strain>
    </source>
</reference>
<accession>A0A6J4V6P2</accession>
<dbReference type="GO" id="GO:0004826">
    <property type="term" value="F:phenylalanine-tRNA ligase activity"/>
    <property type="evidence" value="ECO:0007669"/>
    <property type="project" value="UniProtKB-UniRule"/>
</dbReference>
<keyword evidence="8 15" id="KW-0547">Nucleotide-binding</keyword>
<evidence type="ECO:0000256" key="13">
    <source>
        <dbReference type="ARBA" id="ARBA00023146"/>
    </source>
</evidence>
<gene>
    <name evidence="15" type="primary">pheT</name>
    <name evidence="20" type="ORF">AVDCRST_MAG18-1889</name>
</gene>
<dbReference type="InterPro" id="IPR005121">
    <property type="entry name" value="Fdx_antiC-bd"/>
</dbReference>
<dbReference type="InterPro" id="IPR020825">
    <property type="entry name" value="Phe-tRNA_synthase-like_B3/B4"/>
</dbReference>
<dbReference type="HAMAP" id="MF_00283">
    <property type="entry name" value="Phe_tRNA_synth_beta1"/>
    <property type="match status" value="1"/>
</dbReference>
<dbReference type="SMART" id="SM00873">
    <property type="entry name" value="B3_4"/>
    <property type="match status" value="1"/>
</dbReference>
<dbReference type="Gene3D" id="3.30.56.10">
    <property type="match status" value="2"/>
</dbReference>
<keyword evidence="9 15" id="KW-0067">ATP-binding</keyword>
<evidence type="ECO:0000256" key="15">
    <source>
        <dbReference type="HAMAP-Rule" id="MF_00283"/>
    </source>
</evidence>
<dbReference type="InterPro" id="IPR005147">
    <property type="entry name" value="tRNA_synthase_B5-dom"/>
</dbReference>
<keyword evidence="13 15" id="KW-0030">Aminoacyl-tRNA synthetase</keyword>
<evidence type="ECO:0000256" key="1">
    <source>
        <dbReference type="ARBA" id="ARBA00004496"/>
    </source>
</evidence>
<comment type="subcellular location">
    <subcellularLocation>
        <location evidence="1 15">Cytoplasm</location>
    </subcellularLocation>
</comment>
<evidence type="ECO:0000256" key="2">
    <source>
        <dbReference type="ARBA" id="ARBA00008653"/>
    </source>
</evidence>
<dbReference type="Pfam" id="PF03484">
    <property type="entry name" value="B5"/>
    <property type="match status" value="1"/>
</dbReference>
<keyword evidence="6 15" id="KW-0436">Ligase</keyword>
<keyword evidence="7 15" id="KW-0479">Metal-binding</keyword>
<dbReference type="Pfam" id="PF03483">
    <property type="entry name" value="B3_4"/>
    <property type="match status" value="1"/>
</dbReference>
<dbReference type="SUPFAM" id="SSF46955">
    <property type="entry name" value="Putative DNA-binding domain"/>
    <property type="match status" value="1"/>
</dbReference>
<dbReference type="Gene3D" id="2.40.50.140">
    <property type="entry name" value="Nucleic acid-binding proteins"/>
    <property type="match status" value="1"/>
</dbReference>
<dbReference type="PANTHER" id="PTHR10947">
    <property type="entry name" value="PHENYLALANYL-TRNA SYNTHETASE BETA CHAIN AND LEUCINE-RICH REPEAT-CONTAINING PROTEIN 47"/>
    <property type="match status" value="1"/>
</dbReference>
<dbReference type="Gene3D" id="3.50.40.10">
    <property type="entry name" value="Phenylalanyl-trna Synthetase, Chain B, domain 3"/>
    <property type="match status" value="1"/>
</dbReference>
<feature type="binding site" evidence="15">
    <location>
        <position position="478"/>
    </location>
    <ligand>
        <name>Mg(2+)</name>
        <dbReference type="ChEBI" id="CHEBI:18420"/>
        <note>shared with alpha subunit</note>
    </ligand>
</feature>
<dbReference type="CDD" id="cd00769">
    <property type="entry name" value="PheRS_beta_core"/>
    <property type="match status" value="1"/>
</dbReference>
<feature type="binding site" evidence="15">
    <location>
        <position position="474"/>
    </location>
    <ligand>
        <name>Mg(2+)</name>
        <dbReference type="ChEBI" id="CHEBI:18420"/>
        <note>shared with alpha subunit</note>
    </ligand>
</feature>
<evidence type="ECO:0000256" key="10">
    <source>
        <dbReference type="ARBA" id="ARBA00022842"/>
    </source>
</evidence>
<dbReference type="InterPro" id="IPR012340">
    <property type="entry name" value="NA-bd_OB-fold"/>
</dbReference>
<dbReference type="NCBIfam" id="TIGR00472">
    <property type="entry name" value="pheT_bact"/>
    <property type="match status" value="1"/>
</dbReference>
<protein>
    <recommendedName>
        <fullName evidence="15">Phenylalanine--tRNA ligase beta subunit</fullName>
        <ecNumber evidence="15">6.1.1.20</ecNumber>
    </recommendedName>
    <alternativeName>
        <fullName evidence="15">Phenylalanyl-tRNA synthetase beta subunit</fullName>
        <shortName evidence="15">PheRS</shortName>
    </alternativeName>
</protein>
<evidence type="ECO:0000256" key="9">
    <source>
        <dbReference type="ARBA" id="ARBA00022840"/>
    </source>
</evidence>
<evidence type="ECO:0000256" key="4">
    <source>
        <dbReference type="ARBA" id="ARBA00022490"/>
    </source>
</evidence>
<evidence type="ECO:0000259" key="18">
    <source>
        <dbReference type="PROSITE" id="PS51447"/>
    </source>
</evidence>
<comment type="cofactor">
    <cofactor evidence="15">
        <name>Mg(2+)</name>
        <dbReference type="ChEBI" id="CHEBI:18420"/>
    </cofactor>
    <text evidence="15">Binds 2 magnesium ions per tetramer.</text>
</comment>
<feature type="binding site" evidence="15">
    <location>
        <position position="468"/>
    </location>
    <ligand>
        <name>Mg(2+)</name>
        <dbReference type="ChEBI" id="CHEBI:18420"/>
        <note>shared with alpha subunit</note>
    </ligand>
</feature>
<dbReference type="SUPFAM" id="SSF54991">
    <property type="entry name" value="Anticodon-binding domain of PheRS"/>
    <property type="match status" value="1"/>
</dbReference>
<dbReference type="InterPro" id="IPR009061">
    <property type="entry name" value="DNA-bd_dom_put_sf"/>
</dbReference>
<evidence type="ECO:0000313" key="20">
    <source>
        <dbReference type="EMBL" id="CAA9570185.1"/>
    </source>
</evidence>
<dbReference type="Pfam" id="PF17759">
    <property type="entry name" value="tRNA_synthFbeta"/>
    <property type="match status" value="1"/>
</dbReference>
<evidence type="ECO:0000256" key="8">
    <source>
        <dbReference type="ARBA" id="ARBA00022741"/>
    </source>
</evidence>
<sequence>MNVPLSWLRDFVDLTLAPGDLAARLTMAGVEVEAIREVGAEWEQVYVGYVEGVERHPNADRLNLVRVVAGERALTVVTGAPNIAEGQKVPLALVGARLWDGHSDEPKRITLKASTIRGVPSQGMVCSEKELGLSDEHEGIMVLPDDAPVGTPLRDYLGDTILELEITPNLVHDFSILGVAREVAALTAQPLHPPHVPDLPRSQAATGTDDPPLVAIDAPELCARCVGVAIAGVTVAESPEWLKGRLAAAGLRAINNIADVTNYVMLEWGQPLHAYDRDQLAGGRIVVRRSEPGERIESLDHVVRTLDERMLVIGDAERAVGIAGVMGGAQSEIGDGTTNVLLEAANFNQYAVRHAMQTLKLPSDAAVRFGRGLDPNLAWEAAARATALILDLCPGARVTGTADAYPAPTTERTVDLPYGEIARLLGVTYPVEQTVEVLGRLDLGATVIDGAAGEEPTLRVIVPTWRQDITQSADLVEEIIRVIGYDTLPTTLPEGRTVEPRRDPLRLFADETRDILAASGLHEIVCYSLTDEPSLDRLATDGRWVTWWERDRPRFDATRLVNTLRSDWQILRPTLMADALKTLSQNLKFRPTVRLFEVRPVYLPRQLGQLPVERLTLSIALAGERTGRSLYTTAGEVGASLDFFDLKGTVEALVARLGIDGVTYTPSDYAAFSPGRAAELRIAGDLIGVFGEAHPQVAANFGIAAARTMLAEFDAEALFSKVEKRMGTTGATRFQPTVQDFAVVVDEATAAGTVEEAILTAAKPLAQSARLFDLYRGEQVPTGKKSLAFEVTFSAPNRALAEREIEGLRRRIEGALQKRLKATLRA</sequence>
<dbReference type="GO" id="GO:0000287">
    <property type="term" value="F:magnesium ion binding"/>
    <property type="evidence" value="ECO:0007669"/>
    <property type="project" value="UniProtKB-UniRule"/>
</dbReference>
<dbReference type="EMBL" id="CADCWN010000149">
    <property type="protein sequence ID" value="CAA9570185.1"/>
    <property type="molecule type" value="Genomic_DNA"/>
</dbReference>
<keyword evidence="12 15" id="KW-0648">Protein biosynthesis</keyword>
<dbReference type="Gene3D" id="3.30.70.380">
    <property type="entry name" value="Ferrodoxin-fold anticodon-binding domain"/>
    <property type="match status" value="1"/>
</dbReference>
<dbReference type="InterPro" id="IPR004532">
    <property type="entry name" value="Phe-tRNA-ligase_IIc_bsu_bact"/>
</dbReference>
<dbReference type="InterPro" id="IPR041616">
    <property type="entry name" value="PheRS_beta_core"/>
</dbReference>
<evidence type="ECO:0000256" key="11">
    <source>
        <dbReference type="ARBA" id="ARBA00022884"/>
    </source>
</evidence>
<dbReference type="InterPro" id="IPR045060">
    <property type="entry name" value="Phe-tRNA-ligase_IIc_bsu"/>
</dbReference>
<dbReference type="Pfam" id="PF03147">
    <property type="entry name" value="FDX-ACB"/>
    <property type="match status" value="1"/>
</dbReference>
<dbReference type="GO" id="GO:0005524">
    <property type="term" value="F:ATP binding"/>
    <property type="evidence" value="ECO:0007669"/>
    <property type="project" value="UniProtKB-UniRule"/>
</dbReference>
<dbReference type="SUPFAM" id="SSF50249">
    <property type="entry name" value="Nucleic acid-binding proteins"/>
    <property type="match status" value="1"/>
</dbReference>
<dbReference type="SMART" id="SM00896">
    <property type="entry name" value="FDX-ACB"/>
    <property type="match status" value="1"/>
</dbReference>
<dbReference type="InterPro" id="IPR002547">
    <property type="entry name" value="tRNA-bd_dom"/>
</dbReference>
<evidence type="ECO:0000256" key="14">
    <source>
        <dbReference type="ARBA" id="ARBA00049255"/>
    </source>
</evidence>
<evidence type="ECO:0000256" key="6">
    <source>
        <dbReference type="ARBA" id="ARBA00022598"/>
    </source>
</evidence>
<dbReference type="GO" id="GO:0000049">
    <property type="term" value="F:tRNA binding"/>
    <property type="evidence" value="ECO:0007669"/>
    <property type="project" value="UniProtKB-UniRule"/>
</dbReference>
<proteinExistence type="inferred from homology"/>
<feature type="binding site" evidence="15">
    <location>
        <position position="477"/>
    </location>
    <ligand>
        <name>Mg(2+)</name>
        <dbReference type="ChEBI" id="CHEBI:18420"/>
        <note>shared with alpha subunit</note>
    </ligand>
</feature>
<comment type="subunit">
    <text evidence="3 15">Tetramer of two alpha and two beta subunits.</text>
</comment>